<keyword evidence="8" id="KW-1185">Reference proteome</keyword>
<feature type="domain" description="N-acetyltransferase" evidence="6">
    <location>
        <begin position="87"/>
        <end position="144"/>
    </location>
</feature>
<comment type="catalytic activity">
    <reaction evidence="5">
        <text>glycyl-tRNA(Gly) + acetyl-CoA = N-acetylglycyl-tRNA(Gly) + CoA + H(+)</text>
        <dbReference type="Rhea" id="RHEA:81867"/>
        <dbReference type="Rhea" id="RHEA-COMP:9683"/>
        <dbReference type="Rhea" id="RHEA-COMP:19766"/>
        <dbReference type="ChEBI" id="CHEBI:15378"/>
        <dbReference type="ChEBI" id="CHEBI:57287"/>
        <dbReference type="ChEBI" id="CHEBI:57288"/>
        <dbReference type="ChEBI" id="CHEBI:78522"/>
        <dbReference type="ChEBI" id="CHEBI:232036"/>
    </reaction>
</comment>
<evidence type="ECO:0000259" key="6">
    <source>
        <dbReference type="Pfam" id="PF13508"/>
    </source>
</evidence>
<dbReference type="PANTHER" id="PTHR36449">
    <property type="entry name" value="ACETYLTRANSFERASE-RELATED"/>
    <property type="match status" value="1"/>
</dbReference>
<keyword evidence="2" id="KW-1277">Toxin-antitoxin system</keyword>
<gene>
    <name evidence="7" type="ORF">L0U88_17005</name>
</gene>
<proteinExistence type="predicted"/>
<evidence type="ECO:0000256" key="5">
    <source>
        <dbReference type="ARBA" id="ARBA00049880"/>
    </source>
</evidence>
<dbReference type="Pfam" id="PF13508">
    <property type="entry name" value="Acetyltransf_7"/>
    <property type="match status" value="1"/>
</dbReference>
<sequence>MSLLTVILSGSHNKESFSCGNILLDAYLHKQAKQDVKRKLAACFVLAQKTVIKGYYTLSGLSINQNLLPAEMQRKLPPSYLKLPATLLGRLAVDSKHQGQGIGELLLIDALKRSYLASSEVASMAVVVDPIDAAAFKFYQKYGFLELPESDKLFLPMATIAQLF</sequence>
<dbReference type="Proteomes" id="UP001200145">
    <property type="component" value="Unassembled WGS sequence"/>
</dbReference>
<evidence type="ECO:0000256" key="3">
    <source>
        <dbReference type="ARBA" id="ARBA00022679"/>
    </source>
</evidence>
<dbReference type="SUPFAM" id="SSF55729">
    <property type="entry name" value="Acyl-CoA N-acyltransferases (Nat)"/>
    <property type="match status" value="1"/>
</dbReference>
<reference evidence="7 8" key="1">
    <citation type="submission" date="2022-01" db="EMBL/GenBank/DDBJ databases">
        <title>Flavihumibacter sp. nov., isolated from sediment of a river.</title>
        <authorList>
            <person name="Liu H."/>
        </authorList>
    </citation>
    <scope>NUCLEOTIDE SEQUENCE [LARGE SCALE GENOMIC DNA]</scope>
    <source>
        <strain evidence="7 8">RY-1</strain>
    </source>
</reference>
<dbReference type="InterPro" id="IPR000182">
    <property type="entry name" value="GNAT_dom"/>
</dbReference>
<evidence type="ECO:0000256" key="4">
    <source>
        <dbReference type="ARBA" id="ARBA00023315"/>
    </source>
</evidence>
<comment type="caution">
    <text evidence="7">The sequence shown here is derived from an EMBL/GenBank/DDBJ whole genome shotgun (WGS) entry which is preliminary data.</text>
</comment>
<evidence type="ECO:0000256" key="1">
    <source>
        <dbReference type="ARBA" id="ARBA00022491"/>
    </source>
</evidence>
<organism evidence="7 8">
    <name type="scientific">Flavihumibacter fluminis</name>
    <dbReference type="NCBI Taxonomy" id="2909236"/>
    <lineage>
        <taxon>Bacteria</taxon>
        <taxon>Pseudomonadati</taxon>
        <taxon>Bacteroidota</taxon>
        <taxon>Chitinophagia</taxon>
        <taxon>Chitinophagales</taxon>
        <taxon>Chitinophagaceae</taxon>
        <taxon>Flavihumibacter</taxon>
    </lineage>
</organism>
<evidence type="ECO:0000256" key="2">
    <source>
        <dbReference type="ARBA" id="ARBA00022649"/>
    </source>
</evidence>
<dbReference type="Gene3D" id="3.40.630.30">
    <property type="match status" value="1"/>
</dbReference>
<dbReference type="PANTHER" id="PTHR36449:SF1">
    <property type="entry name" value="ACETYLTRANSFERASE"/>
    <property type="match status" value="1"/>
</dbReference>
<evidence type="ECO:0000313" key="7">
    <source>
        <dbReference type="EMBL" id="MCF1716344.1"/>
    </source>
</evidence>
<dbReference type="CDD" id="cd04301">
    <property type="entry name" value="NAT_SF"/>
    <property type="match status" value="1"/>
</dbReference>
<evidence type="ECO:0000313" key="8">
    <source>
        <dbReference type="Proteomes" id="UP001200145"/>
    </source>
</evidence>
<name>A0ABS9BMA8_9BACT</name>
<keyword evidence="1" id="KW-0678">Repressor</keyword>
<dbReference type="InterPro" id="IPR016181">
    <property type="entry name" value="Acyl_CoA_acyltransferase"/>
</dbReference>
<keyword evidence="3" id="KW-0808">Transferase</keyword>
<dbReference type="EMBL" id="JAKEVY010000004">
    <property type="protein sequence ID" value="MCF1716344.1"/>
    <property type="molecule type" value="Genomic_DNA"/>
</dbReference>
<accession>A0ABS9BMA8</accession>
<keyword evidence="4" id="KW-0012">Acyltransferase</keyword>
<protein>
    <submittedName>
        <fullName evidence="7">GNAT family N-acetyltransferase</fullName>
    </submittedName>
</protein>
<dbReference type="RefSeq" id="WP_234867444.1">
    <property type="nucleotide sequence ID" value="NZ_JAKEVY010000004.1"/>
</dbReference>